<dbReference type="GO" id="GO:0050660">
    <property type="term" value="F:flavin adenine dinucleotide binding"/>
    <property type="evidence" value="ECO:0007669"/>
    <property type="project" value="InterPro"/>
</dbReference>
<comment type="similarity">
    <text evidence="8">Belongs to the Dus family. Dus1 subfamily.</text>
</comment>
<dbReference type="Proteomes" id="UP000053237">
    <property type="component" value="Unassembled WGS sequence"/>
</dbReference>
<protein>
    <recommendedName>
        <fullName evidence="9">tRNA-dihydrouridine(16/17) synthase [NAD(P)(+)]</fullName>
        <ecNumber evidence="9">1.3.1.88</ecNumber>
    </recommendedName>
</protein>
<dbReference type="Gene3D" id="2.40.50.40">
    <property type="match status" value="1"/>
</dbReference>
<sequence>MQKLRGHEFFRSIGSPQRIVAPMVDQSELAFRMLCREHGAQLCYTPMFHSRLFAESQEYRSRMFEQHVRDRPLIVQFCGNDPETMVTAAKYVEGHCDAVDINLGCPQGIARKGNYGAFLMKDKARVCGIVEKLVDEVAVPVTCKIRVFPDEAETIEFTKMLEKAGCDLLVVHGRTKEMNKGTVGQVNWEIIKKIKNALSIPVIANGGIETPEDIAECLEVTGADGVMSSEAILGNPALFDKSLQFGPLHQKGPCYFDLANEYMDFVTTYPTGNLKIVRAHLFKLLFEDLTHHTDLRSALASANTFSEMKHLLQVLGDRKNAPVKYEYTLENIQFLSNAQGDIPVVRRTSGIGGNAWCVVTPMRVLFDKFDFVVVYLDDICIFSKTNEEDTTHLHELFEVLRHEKPYTHRRKCSFGKESVGFLGHNVSRNGLSVDKRKTSAIDTMAPPATRKELLSFLGLAGYNRRFICDFAKIALPLSEFVKKEVSWEWSDDQDEAFRRLKFTFMLHHVQGTSNVVADARSRPSVTGPTIVTRHSQVPQVHDCGPVCASRDVHFRRHARHMAVLCLLPRIDQDLLLDMRDFSSVDSVHQVGVLQLQQRESHDQIQNIDFIISSIHLSSITKKAFMSGYTKDREFKETLNSHHDKYVLPHGLHNVKTNHAAKRLCVPADDRLIIAILCEHHDGNTAAHPGVRRTKLKVAQWYYWPTLEKKFESMYKAATPQVTAPRNGTQTTKTKLLAKEIGPFQIKKMINNNVAKLALPRNLGKLHPSLNIELLSHFVPNPVRFSSRPVPKAVPVIFEKKTGSELYIVEALVQKRVYKKQPEWLVEWHGLPEHECTWEK</sequence>
<keyword evidence="4" id="KW-0819">tRNA processing</keyword>
<dbReference type="SUPFAM" id="SSF56672">
    <property type="entry name" value="DNA/RNA polymerases"/>
    <property type="match status" value="1"/>
</dbReference>
<evidence type="ECO:0000256" key="7">
    <source>
        <dbReference type="ARBA" id="ARBA00023027"/>
    </source>
</evidence>
<evidence type="ECO:0000256" key="10">
    <source>
        <dbReference type="ARBA" id="ARBA00047287"/>
    </source>
</evidence>
<dbReference type="InterPro" id="IPR043128">
    <property type="entry name" value="Rev_trsase/Diguanyl_cyclase"/>
</dbReference>
<evidence type="ECO:0000256" key="2">
    <source>
        <dbReference type="ARBA" id="ARBA00022630"/>
    </source>
</evidence>
<dbReference type="PANTHER" id="PTHR11082:SF5">
    <property type="entry name" value="TRNA-DIHYDROURIDINE(16_17) SYNTHASE [NAD(P)(+)]-LIKE"/>
    <property type="match status" value="1"/>
</dbReference>
<evidence type="ECO:0000256" key="3">
    <source>
        <dbReference type="ARBA" id="ARBA00022643"/>
    </source>
</evidence>
<dbReference type="InterPro" id="IPR000953">
    <property type="entry name" value="Chromo/chromo_shadow_dom"/>
</dbReference>
<dbReference type="Gene3D" id="3.30.70.270">
    <property type="match status" value="2"/>
</dbReference>
<dbReference type="InterPro" id="IPR013785">
    <property type="entry name" value="Aldolase_TIM"/>
</dbReference>
<evidence type="ECO:0000256" key="9">
    <source>
        <dbReference type="ARBA" id="ARBA00038890"/>
    </source>
</evidence>
<evidence type="ECO:0000313" key="16">
    <source>
        <dbReference type="Proteomes" id="UP000053237"/>
    </source>
</evidence>
<dbReference type="PANTHER" id="PTHR11082">
    <property type="entry name" value="TRNA-DIHYDROURIDINE SYNTHASE"/>
    <property type="match status" value="1"/>
</dbReference>
<dbReference type="OrthoDB" id="272303at2759"/>
<dbReference type="EMBL" id="CAIX01000030">
    <property type="protein sequence ID" value="CCI42171.1"/>
    <property type="molecule type" value="Genomic_DNA"/>
</dbReference>
<keyword evidence="3" id="KW-0288">FMN</keyword>
<evidence type="ECO:0000256" key="4">
    <source>
        <dbReference type="ARBA" id="ARBA00022694"/>
    </source>
</evidence>
<keyword evidence="16" id="KW-1185">Reference proteome</keyword>
<evidence type="ECO:0000256" key="8">
    <source>
        <dbReference type="ARBA" id="ARBA00038313"/>
    </source>
</evidence>
<evidence type="ECO:0000256" key="12">
    <source>
        <dbReference type="ARBA" id="ARBA00048934"/>
    </source>
</evidence>
<dbReference type="InterPro" id="IPR035587">
    <property type="entry name" value="DUS-like_FMN-bd"/>
</dbReference>
<dbReference type="Pfam" id="PF01207">
    <property type="entry name" value="Dus"/>
    <property type="match status" value="1"/>
</dbReference>
<dbReference type="PROSITE" id="PS50013">
    <property type="entry name" value="CHROMO_2"/>
    <property type="match status" value="1"/>
</dbReference>
<dbReference type="FunFam" id="3.30.70.270:FF:000020">
    <property type="entry name" value="Transposon Tf2-6 polyprotein-like Protein"/>
    <property type="match status" value="1"/>
</dbReference>
<keyword evidence="7" id="KW-0520">NAD</keyword>
<evidence type="ECO:0000256" key="6">
    <source>
        <dbReference type="ARBA" id="ARBA00023002"/>
    </source>
</evidence>
<dbReference type="InParanoid" id="A0A024G769"/>
<feature type="domain" description="Chromo" evidence="14">
    <location>
        <begin position="806"/>
        <end position="839"/>
    </location>
</feature>
<dbReference type="InterPro" id="IPR023780">
    <property type="entry name" value="Chromo_domain"/>
</dbReference>
<dbReference type="Gene3D" id="3.20.20.70">
    <property type="entry name" value="Aldolase class I"/>
    <property type="match status" value="1"/>
</dbReference>
<dbReference type="STRING" id="65357.A0A024G769"/>
<dbReference type="InterPro" id="IPR041588">
    <property type="entry name" value="Integrase_H2C2"/>
</dbReference>
<evidence type="ECO:0000259" key="14">
    <source>
        <dbReference type="PROSITE" id="PS50013"/>
    </source>
</evidence>
<evidence type="ECO:0000256" key="11">
    <source>
        <dbReference type="ARBA" id="ARBA00047652"/>
    </source>
</evidence>
<dbReference type="Pfam" id="PF17921">
    <property type="entry name" value="Integrase_H2C2"/>
    <property type="match status" value="1"/>
</dbReference>
<comment type="cofactor">
    <cofactor evidence="1">
        <name>FMN</name>
        <dbReference type="ChEBI" id="CHEBI:58210"/>
    </cofactor>
</comment>
<dbReference type="AlphaFoldDB" id="A0A024G769"/>
<dbReference type="InterPro" id="IPR016197">
    <property type="entry name" value="Chromo-like_dom_sf"/>
</dbReference>
<evidence type="ECO:0000313" key="15">
    <source>
        <dbReference type="EMBL" id="CCI42171.1"/>
    </source>
</evidence>
<evidence type="ECO:0000256" key="1">
    <source>
        <dbReference type="ARBA" id="ARBA00001917"/>
    </source>
</evidence>
<dbReference type="GO" id="GO:0017150">
    <property type="term" value="F:tRNA dihydrouridine synthase activity"/>
    <property type="evidence" value="ECO:0007669"/>
    <property type="project" value="InterPro"/>
</dbReference>
<keyword evidence="6" id="KW-0560">Oxidoreductase</keyword>
<comment type="caution">
    <text evidence="15">The sequence shown here is derived from an EMBL/GenBank/DDBJ whole genome shotgun (WGS) entry which is preliminary data.</text>
</comment>
<evidence type="ECO:0000256" key="5">
    <source>
        <dbReference type="ARBA" id="ARBA00022857"/>
    </source>
</evidence>
<comment type="catalytic activity">
    <reaction evidence="11">
        <text>5,6-dihydrouridine(16) in tRNA + NADP(+) = uridine(16) in tRNA + NADPH + H(+)</text>
        <dbReference type="Rhea" id="RHEA:53376"/>
        <dbReference type="Rhea" id="RHEA-COMP:13543"/>
        <dbReference type="Rhea" id="RHEA-COMP:13544"/>
        <dbReference type="ChEBI" id="CHEBI:15378"/>
        <dbReference type="ChEBI" id="CHEBI:57783"/>
        <dbReference type="ChEBI" id="CHEBI:58349"/>
        <dbReference type="ChEBI" id="CHEBI:65315"/>
        <dbReference type="ChEBI" id="CHEBI:74443"/>
        <dbReference type="EC" id="1.3.1.88"/>
    </reaction>
    <physiologicalReaction direction="right-to-left" evidence="11">
        <dbReference type="Rhea" id="RHEA:53378"/>
    </physiologicalReaction>
</comment>
<keyword evidence="2" id="KW-0285">Flavoprotein</keyword>
<dbReference type="InterPro" id="IPR018517">
    <property type="entry name" value="tRNA_hU_synthase_CS"/>
</dbReference>
<proteinExistence type="inferred from homology"/>
<keyword evidence="5" id="KW-0521">NADP</keyword>
<reference evidence="15 16" key="1">
    <citation type="submission" date="2012-05" db="EMBL/GenBank/DDBJ databases">
        <title>Recombination and specialization in a pathogen metapopulation.</title>
        <authorList>
            <person name="Gardiner A."/>
            <person name="Kemen E."/>
            <person name="Schultz-Larsen T."/>
            <person name="MacLean D."/>
            <person name="Van Oosterhout C."/>
            <person name="Jones J.D.G."/>
        </authorList>
    </citation>
    <scope>NUCLEOTIDE SEQUENCE [LARGE SCALE GENOMIC DNA]</scope>
    <source>
        <strain evidence="15 16">Ac Nc2</strain>
    </source>
</reference>
<gene>
    <name evidence="15" type="ORF">BN9_029550</name>
</gene>
<comment type="catalytic activity">
    <reaction evidence="12">
        <text>5,6-dihydrouridine(16) in tRNA + NAD(+) = uridine(16) in tRNA + NADH + H(+)</text>
        <dbReference type="Rhea" id="RHEA:53380"/>
        <dbReference type="Rhea" id="RHEA-COMP:13543"/>
        <dbReference type="Rhea" id="RHEA-COMP:13544"/>
        <dbReference type="ChEBI" id="CHEBI:15378"/>
        <dbReference type="ChEBI" id="CHEBI:57540"/>
        <dbReference type="ChEBI" id="CHEBI:57945"/>
        <dbReference type="ChEBI" id="CHEBI:65315"/>
        <dbReference type="ChEBI" id="CHEBI:74443"/>
        <dbReference type="EC" id="1.3.1.88"/>
    </reaction>
    <physiologicalReaction direction="right-to-left" evidence="12">
        <dbReference type="Rhea" id="RHEA:53382"/>
    </physiologicalReaction>
</comment>
<dbReference type="EC" id="1.3.1.88" evidence="9"/>
<dbReference type="Pfam" id="PF24626">
    <property type="entry name" value="SH3_Tf2-1"/>
    <property type="match status" value="1"/>
</dbReference>
<dbReference type="Pfam" id="PF00385">
    <property type="entry name" value="Chromo"/>
    <property type="match status" value="1"/>
</dbReference>
<name>A0A024G769_9STRA</name>
<dbReference type="InterPro" id="IPR043502">
    <property type="entry name" value="DNA/RNA_pol_sf"/>
</dbReference>
<accession>A0A024G769</accession>
<dbReference type="Gene3D" id="1.10.340.70">
    <property type="match status" value="1"/>
</dbReference>
<comment type="catalytic activity">
    <reaction evidence="10">
        <text>5,6-dihydrouridine(17) in tRNA + NAD(+) = uridine(17) in tRNA + NADH + H(+)</text>
        <dbReference type="Rhea" id="RHEA:53372"/>
        <dbReference type="Rhea" id="RHEA-COMP:13541"/>
        <dbReference type="Rhea" id="RHEA-COMP:13542"/>
        <dbReference type="ChEBI" id="CHEBI:15378"/>
        <dbReference type="ChEBI" id="CHEBI:57540"/>
        <dbReference type="ChEBI" id="CHEBI:57945"/>
        <dbReference type="ChEBI" id="CHEBI:65315"/>
        <dbReference type="ChEBI" id="CHEBI:74443"/>
        <dbReference type="EC" id="1.3.1.88"/>
    </reaction>
    <physiologicalReaction direction="right-to-left" evidence="10">
        <dbReference type="Rhea" id="RHEA:53374"/>
    </physiologicalReaction>
</comment>
<dbReference type="SUPFAM" id="SSF54160">
    <property type="entry name" value="Chromo domain-like"/>
    <property type="match status" value="1"/>
</dbReference>
<dbReference type="PROSITE" id="PS01136">
    <property type="entry name" value="UPF0034"/>
    <property type="match status" value="1"/>
</dbReference>
<dbReference type="SUPFAM" id="SSF51395">
    <property type="entry name" value="FMN-linked oxidoreductases"/>
    <property type="match status" value="1"/>
</dbReference>
<comment type="catalytic activity">
    <reaction evidence="13">
        <text>5,6-dihydrouridine(17) in tRNA + NADP(+) = uridine(17) in tRNA + NADPH + H(+)</text>
        <dbReference type="Rhea" id="RHEA:53368"/>
        <dbReference type="Rhea" id="RHEA-COMP:13541"/>
        <dbReference type="Rhea" id="RHEA-COMP:13542"/>
        <dbReference type="ChEBI" id="CHEBI:15378"/>
        <dbReference type="ChEBI" id="CHEBI:57783"/>
        <dbReference type="ChEBI" id="CHEBI:58349"/>
        <dbReference type="ChEBI" id="CHEBI:65315"/>
        <dbReference type="ChEBI" id="CHEBI:74443"/>
        <dbReference type="EC" id="1.3.1.88"/>
    </reaction>
    <physiologicalReaction direction="right-to-left" evidence="13">
        <dbReference type="Rhea" id="RHEA:53370"/>
    </physiologicalReaction>
</comment>
<dbReference type="CDD" id="cd02801">
    <property type="entry name" value="DUS_like_FMN"/>
    <property type="match status" value="1"/>
</dbReference>
<organism evidence="15 16">
    <name type="scientific">Albugo candida</name>
    <dbReference type="NCBI Taxonomy" id="65357"/>
    <lineage>
        <taxon>Eukaryota</taxon>
        <taxon>Sar</taxon>
        <taxon>Stramenopiles</taxon>
        <taxon>Oomycota</taxon>
        <taxon>Peronosporomycetes</taxon>
        <taxon>Albuginales</taxon>
        <taxon>Albuginaceae</taxon>
        <taxon>Albugo</taxon>
    </lineage>
</organism>
<dbReference type="InterPro" id="IPR056924">
    <property type="entry name" value="SH3_Tf2-1"/>
</dbReference>
<evidence type="ECO:0000256" key="13">
    <source>
        <dbReference type="ARBA" id="ARBA00049467"/>
    </source>
</evidence>